<evidence type="ECO:0000313" key="9">
    <source>
        <dbReference type="Proteomes" id="UP000288096"/>
    </source>
</evidence>
<feature type="domain" description="HAMP" evidence="7">
    <location>
        <begin position="426"/>
        <end position="476"/>
    </location>
</feature>
<dbReference type="CDD" id="cd12913">
    <property type="entry name" value="PDC1_MCP_like"/>
    <property type="match status" value="1"/>
</dbReference>
<dbReference type="Proteomes" id="UP000288096">
    <property type="component" value="Unassembled WGS sequence"/>
</dbReference>
<evidence type="ECO:0000259" key="6">
    <source>
        <dbReference type="PROSITE" id="PS50111"/>
    </source>
</evidence>
<feature type="region of interest" description="Disordered" evidence="4">
    <location>
        <begin position="575"/>
        <end position="639"/>
    </location>
</feature>
<organism evidence="8 9">
    <name type="scientific">Desulfonema ishimotonii</name>
    <dbReference type="NCBI Taxonomy" id="45657"/>
    <lineage>
        <taxon>Bacteria</taxon>
        <taxon>Pseudomonadati</taxon>
        <taxon>Thermodesulfobacteriota</taxon>
        <taxon>Desulfobacteria</taxon>
        <taxon>Desulfobacterales</taxon>
        <taxon>Desulfococcaceae</taxon>
        <taxon>Desulfonema</taxon>
    </lineage>
</organism>
<protein>
    <recommendedName>
        <fullName evidence="10">Methyl-accepting chemotaxis protein</fullName>
    </recommendedName>
</protein>
<accession>A0A401FYW4</accession>
<evidence type="ECO:0000256" key="1">
    <source>
        <dbReference type="ARBA" id="ARBA00022500"/>
    </source>
</evidence>
<dbReference type="SMART" id="SM00283">
    <property type="entry name" value="MA"/>
    <property type="match status" value="1"/>
</dbReference>
<comment type="similarity">
    <text evidence="2">Belongs to the methyl-accepting chemotaxis (MCP) protein family.</text>
</comment>
<evidence type="ECO:0000256" key="2">
    <source>
        <dbReference type="ARBA" id="ARBA00029447"/>
    </source>
</evidence>
<dbReference type="PROSITE" id="PS50111">
    <property type="entry name" value="CHEMOTAXIS_TRANSDUC_2"/>
    <property type="match status" value="1"/>
</dbReference>
<dbReference type="InterPro" id="IPR004089">
    <property type="entry name" value="MCPsignal_dom"/>
</dbReference>
<keyword evidence="5" id="KW-0472">Membrane</keyword>
<keyword evidence="5" id="KW-0812">Transmembrane</keyword>
<dbReference type="GO" id="GO:0007165">
    <property type="term" value="P:signal transduction"/>
    <property type="evidence" value="ECO:0007669"/>
    <property type="project" value="UniProtKB-KW"/>
</dbReference>
<evidence type="ECO:0000313" key="8">
    <source>
        <dbReference type="EMBL" id="GBC62159.1"/>
    </source>
</evidence>
<reference evidence="9" key="2">
    <citation type="submission" date="2019-01" db="EMBL/GenBank/DDBJ databases">
        <title>Genome sequence of Desulfonema ishimotonii strain Tokyo 01.</title>
        <authorList>
            <person name="Fukui M."/>
        </authorList>
    </citation>
    <scope>NUCLEOTIDE SEQUENCE [LARGE SCALE GENOMIC DNA]</scope>
    <source>
        <strain evidence="9">Tokyo 01</strain>
    </source>
</reference>
<feature type="compositionally biased region" description="Polar residues" evidence="4">
    <location>
        <begin position="579"/>
        <end position="598"/>
    </location>
</feature>
<dbReference type="GO" id="GO:0004888">
    <property type="term" value="F:transmembrane signaling receptor activity"/>
    <property type="evidence" value="ECO:0007669"/>
    <property type="project" value="TreeGrafter"/>
</dbReference>
<evidence type="ECO:0000259" key="7">
    <source>
        <dbReference type="PROSITE" id="PS50885"/>
    </source>
</evidence>
<feature type="transmembrane region" description="Helical" evidence="5">
    <location>
        <begin position="12"/>
        <end position="33"/>
    </location>
</feature>
<dbReference type="RefSeq" id="WP_124329357.1">
    <property type="nucleotide sequence ID" value="NZ_BEXT01000001.1"/>
</dbReference>
<dbReference type="Pfam" id="PF00672">
    <property type="entry name" value="HAMP"/>
    <property type="match status" value="2"/>
</dbReference>
<feature type="compositionally biased region" description="Polar residues" evidence="4">
    <location>
        <begin position="616"/>
        <end position="635"/>
    </location>
</feature>
<dbReference type="SMART" id="SM00304">
    <property type="entry name" value="HAMP"/>
    <property type="match status" value="3"/>
</dbReference>
<dbReference type="CDD" id="cd06225">
    <property type="entry name" value="HAMP"/>
    <property type="match status" value="3"/>
</dbReference>
<dbReference type="SUPFAM" id="SSF58104">
    <property type="entry name" value="Methyl-accepting chemotaxis protein (MCP) signaling domain"/>
    <property type="match status" value="2"/>
</dbReference>
<dbReference type="SUPFAM" id="SSF158472">
    <property type="entry name" value="HAMP domain-like"/>
    <property type="match status" value="1"/>
</dbReference>
<dbReference type="Gene3D" id="6.10.340.10">
    <property type="match status" value="1"/>
</dbReference>
<sequence>MKLKSIRTKIALGAGVCVLITSAIIIWYSVYVMQRHMIGSAMSGVTATARSQADLVKSRLDSVMGAAHTLAQTLSAVKDTAVRLDIDRDNIMDILHITLERTPDVMAVYTCWEPDGFDGMDVGYIGEKGHDDTGRFAPRLKRMANGDIFTGSLLSSPSHCPNRTPGAWYAVLKKSLTAYATDPFEDTADGSGTQIISLMAPIIANHEFYGMVGLDLPLDFLQKQADQIDIYDGAGRMMIISHNGTLAGVTHRPALVGKAMSEIHRTDPAEELALIQRGGRAGEITGGNLEVFTPLALLNTTRPWSVHVVVPAEKITAGAEHAMWKMLGIGLGCVIGALTVLWLISGQIAVPIARVVGMAQAISQGDLSGELRVRGEDETAQLARAMQEMAETLRSTARVAEQIAGGDLNAEVTVLSEKDTLGRSLARMVRSLKTTAGVARQIAEGDLNAEVRIHSEKDGLGQALSRMLENLRTTVQVAEQIADGDLATEVKMLSERDSLGKSLARMVANLKGTVRVAEQIAGGDLNAEVSVLSEKDSLGRALARMVKKLRAVVTDVKQASDSAEEMAHHVKEAAGQLADMSQQISSNSEEMSQGTTEQAAAAEEASASMDEMAANIRQNAENASQTEKIARNSSEYARKGGQTVAETVEAMRSIARKITIIEEIARQTDLLALNAAIEAARAGEYGKGFAVVASEVRKLSERSRNAAAEISGISVSSVDVADRAGEMLARIVPDIQKTAELVQEISAASREQSTGSEQINNSIQSLDQVIQQNAKSSEELSASAIEMASTSEFMVRYSREMSNQTATLRETIAYFRMGDGDEMQAESDDGPGRLPVGMKKLRPHPASASPESASRDSQADKENPPVRLRRPAIRKLPPDDPLSLDFDDEGFEKY</sequence>
<dbReference type="OrthoDB" id="9814362at2"/>
<reference evidence="9" key="1">
    <citation type="submission" date="2017-11" db="EMBL/GenBank/DDBJ databases">
        <authorList>
            <person name="Watanabe M."/>
            <person name="Kojima H."/>
        </authorList>
    </citation>
    <scope>NUCLEOTIDE SEQUENCE [LARGE SCALE GENOMIC DNA]</scope>
    <source>
        <strain evidence="9">Tokyo 01</strain>
    </source>
</reference>
<dbReference type="GO" id="GO:0006935">
    <property type="term" value="P:chemotaxis"/>
    <property type="evidence" value="ECO:0007669"/>
    <property type="project" value="UniProtKB-KW"/>
</dbReference>
<dbReference type="InterPro" id="IPR051310">
    <property type="entry name" value="MCP_chemotaxis"/>
</dbReference>
<dbReference type="InterPro" id="IPR003660">
    <property type="entry name" value="HAMP_dom"/>
</dbReference>
<dbReference type="Gene3D" id="1.20.120.1530">
    <property type="match status" value="1"/>
</dbReference>
<name>A0A401FYW4_9BACT</name>
<feature type="compositionally biased region" description="Basic and acidic residues" evidence="4">
    <location>
        <begin position="853"/>
        <end position="864"/>
    </location>
</feature>
<evidence type="ECO:0000256" key="3">
    <source>
        <dbReference type="PROSITE-ProRule" id="PRU00284"/>
    </source>
</evidence>
<evidence type="ECO:0008006" key="10">
    <source>
        <dbReference type="Google" id="ProtNLM"/>
    </source>
</evidence>
<keyword evidence="5" id="KW-1133">Transmembrane helix</keyword>
<feature type="domain" description="HAMP" evidence="7">
    <location>
        <begin position="346"/>
        <end position="398"/>
    </location>
</feature>
<gene>
    <name evidence="8" type="ORF">DENIS_3122</name>
</gene>
<dbReference type="AlphaFoldDB" id="A0A401FYW4"/>
<evidence type="ECO:0000256" key="5">
    <source>
        <dbReference type="SAM" id="Phobius"/>
    </source>
</evidence>
<evidence type="ECO:0000256" key="4">
    <source>
        <dbReference type="SAM" id="MobiDB-lite"/>
    </source>
</evidence>
<dbReference type="Gene3D" id="1.10.287.950">
    <property type="entry name" value="Methyl-accepting chemotaxis protein"/>
    <property type="match status" value="1"/>
</dbReference>
<comment type="caution">
    <text evidence="8">The sequence shown here is derived from an EMBL/GenBank/DDBJ whole genome shotgun (WGS) entry which is preliminary data.</text>
</comment>
<feature type="compositionally biased region" description="Acidic residues" evidence="4">
    <location>
        <begin position="885"/>
        <end position="894"/>
    </location>
</feature>
<dbReference type="GO" id="GO:0005886">
    <property type="term" value="C:plasma membrane"/>
    <property type="evidence" value="ECO:0007669"/>
    <property type="project" value="TreeGrafter"/>
</dbReference>
<keyword evidence="1" id="KW-0145">Chemotaxis</keyword>
<dbReference type="PROSITE" id="PS50885">
    <property type="entry name" value="HAMP"/>
    <property type="match status" value="3"/>
</dbReference>
<dbReference type="PANTHER" id="PTHR43531">
    <property type="entry name" value="PROTEIN ICFG"/>
    <property type="match status" value="1"/>
</dbReference>
<dbReference type="EMBL" id="BEXT01000001">
    <property type="protein sequence ID" value="GBC62159.1"/>
    <property type="molecule type" value="Genomic_DNA"/>
</dbReference>
<feature type="domain" description="Methyl-accepting transducer" evidence="6">
    <location>
        <begin position="573"/>
        <end position="788"/>
    </location>
</feature>
<keyword evidence="9" id="KW-1185">Reference proteome</keyword>
<feature type="compositionally biased region" description="Low complexity" evidence="4">
    <location>
        <begin position="599"/>
        <end position="614"/>
    </location>
</feature>
<dbReference type="Gene3D" id="3.30.450.20">
    <property type="entry name" value="PAS domain"/>
    <property type="match status" value="2"/>
</dbReference>
<dbReference type="PANTHER" id="PTHR43531:SF11">
    <property type="entry name" value="METHYL-ACCEPTING CHEMOTAXIS PROTEIN 3"/>
    <property type="match status" value="1"/>
</dbReference>
<feature type="transmembrane region" description="Helical" evidence="5">
    <location>
        <begin position="324"/>
        <end position="344"/>
    </location>
</feature>
<feature type="region of interest" description="Disordered" evidence="4">
    <location>
        <begin position="821"/>
        <end position="894"/>
    </location>
</feature>
<dbReference type="Pfam" id="PF00015">
    <property type="entry name" value="MCPsignal"/>
    <property type="match status" value="1"/>
</dbReference>
<proteinExistence type="inferred from homology"/>
<feature type="domain" description="HAMP" evidence="7">
    <location>
        <begin position="504"/>
        <end position="554"/>
    </location>
</feature>
<keyword evidence="3" id="KW-0807">Transducer</keyword>